<organism evidence="1 2">
    <name type="scientific">Diphasiastrum complanatum</name>
    <name type="common">Issler's clubmoss</name>
    <name type="synonym">Lycopodium complanatum</name>
    <dbReference type="NCBI Taxonomy" id="34168"/>
    <lineage>
        <taxon>Eukaryota</taxon>
        <taxon>Viridiplantae</taxon>
        <taxon>Streptophyta</taxon>
        <taxon>Embryophyta</taxon>
        <taxon>Tracheophyta</taxon>
        <taxon>Lycopodiopsida</taxon>
        <taxon>Lycopodiales</taxon>
        <taxon>Lycopodiaceae</taxon>
        <taxon>Lycopodioideae</taxon>
        <taxon>Diphasiastrum</taxon>
    </lineage>
</organism>
<name>A0ACC2BZ66_DIPCM</name>
<keyword evidence="2" id="KW-1185">Reference proteome</keyword>
<accession>A0ACC2BZ66</accession>
<comment type="caution">
    <text evidence="1">The sequence shown here is derived from an EMBL/GenBank/DDBJ whole genome shotgun (WGS) entry which is preliminary data.</text>
</comment>
<reference evidence="2" key="1">
    <citation type="journal article" date="2024" name="Proc. Natl. Acad. Sci. U.S.A.">
        <title>Extraordinary preservation of gene collinearity over three hundred million years revealed in homosporous lycophytes.</title>
        <authorList>
            <person name="Li C."/>
            <person name="Wickell D."/>
            <person name="Kuo L.Y."/>
            <person name="Chen X."/>
            <person name="Nie B."/>
            <person name="Liao X."/>
            <person name="Peng D."/>
            <person name="Ji J."/>
            <person name="Jenkins J."/>
            <person name="Williams M."/>
            <person name="Shu S."/>
            <person name="Plott C."/>
            <person name="Barry K."/>
            <person name="Rajasekar S."/>
            <person name="Grimwood J."/>
            <person name="Han X."/>
            <person name="Sun S."/>
            <person name="Hou Z."/>
            <person name="He W."/>
            <person name="Dai G."/>
            <person name="Sun C."/>
            <person name="Schmutz J."/>
            <person name="Leebens-Mack J.H."/>
            <person name="Li F.W."/>
            <person name="Wang L."/>
        </authorList>
    </citation>
    <scope>NUCLEOTIDE SEQUENCE [LARGE SCALE GENOMIC DNA]</scope>
    <source>
        <strain evidence="2">cv. PW_Plant_1</strain>
    </source>
</reference>
<dbReference type="EMBL" id="CM055103">
    <property type="protein sequence ID" value="KAJ7535039.1"/>
    <property type="molecule type" value="Genomic_DNA"/>
</dbReference>
<gene>
    <name evidence="1" type="ORF">O6H91_12G015900</name>
</gene>
<sequence length="241" mass="27347">MDYLAASNTQIAEMESAELIYKCSVEGRKEVVDCNSEFCRICMEEKPATLFFNAEGCHHRFCNVCISNHAEACCRRGDLFITCPFYMICDNILTPNECSLLLSSNSLRILTTRQIEAAIPETERLYCPYPDCSSLMLKPECDISERSISYTNAVGCVECEACHRTFCMECMVPWHGDLTCAEYQDQPVTPGAFGDNKLLQLADRQNWQRCGKCARVIELMSGCNRIICLCGNQIYYRSRFA</sequence>
<proteinExistence type="predicted"/>
<evidence type="ECO:0000313" key="1">
    <source>
        <dbReference type="EMBL" id="KAJ7535039.1"/>
    </source>
</evidence>
<protein>
    <submittedName>
        <fullName evidence="1">Uncharacterized protein</fullName>
    </submittedName>
</protein>
<evidence type="ECO:0000313" key="2">
    <source>
        <dbReference type="Proteomes" id="UP001162992"/>
    </source>
</evidence>
<dbReference type="Proteomes" id="UP001162992">
    <property type="component" value="Chromosome 12"/>
</dbReference>